<dbReference type="PANTHER" id="PTHR11935">
    <property type="entry name" value="BETA LACTAMASE DOMAIN"/>
    <property type="match status" value="1"/>
</dbReference>
<evidence type="ECO:0000313" key="2">
    <source>
        <dbReference type="Proteomes" id="UP001497623"/>
    </source>
</evidence>
<protein>
    <submittedName>
        <fullName evidence="1">Uncharacterized protein</fullName>
    </submittedName>
</protein>
<dbReference type="Proteomes" id="UP001497623">
    <property type="component" value="Unassembled WGS sequence"/>
</dbReference>
<dbReference type="SUPFAM" id="SSF56281">
    <property type="entry name" value="Metallo-hydrolase/oxidoreductase"/>
    <property type="match status" value="1"/>
</dbReference>
<dbReference type="GO" id="GO:0004416">
    <property type="term" value="F:hydroxyacylglutathione hydrolase activity"/>
    <property type="evidence" value="ECO:0007669"/>
    <property type="project" value="TreeGrafter"/>
</dbReference>
<evidence type="ECO:0000313" key="1">
    <source>
        <dbReference type="EMBL" id="CAL4253787.1"/>
    </source>
</evidence>
<keyword evidence="2" id="KW-1185">Reference proteome</keyword>
<organism evidence="1 2">
    <name type="scientific">Meganyctiphanes norvegica</name>
    <name type="common">Northern krill</name>
    <name type="synonym">Thysanopoda norvegica</name>
    <dbReference type="NCBI Taxonomy" id="48144"/>
    <lineage>
        <taxon>Eukaryota</taxon>
        <taxon>Metazoa</taxon>
        <taxon>Ecdysozoa</taxon>
        <taxon>Arthropoda</taxon>
        <taxon>Crustacea</taxon>
        <taxon>Multicrustacea</taxon>
        <taxon>Malacostraca</taxon>
        <taxon>Eumalacostraca</taxon>
        <taxon>Eucarida</taxon>
        <taxon>Euphausiacea</taxon>
        <taxon>Euphausiidae</taxon>
        <taxon>Meganyctiphanes</taxon>
    </lineage>
</organism>
<dbReference type="EMBL" id="CAXKWB010180027">
    <property type="protein sequence ID" value="CAL4253787.1"/>
    <property type="molecule type" value="Genomic_DNA"/>
</dbReference>
<dbReference type="AlphaFoldDB" id="A0AAV2SWQ7"/>
<sequence length="221" mass="24962">MYSCIKKSYLPMRSVRSLSLTLKKSRTHFLDHSTNFHAFSTTFRYSYLAGPLGQLKIFCEFPSCYQYIQSNLIHRNQTFINDRYASAALTSNTSTLSATLPRYIQCELVKRGSSVCLSGNINLIINVHEQVSMHRGAKIGSKIQFFHHQCHKKKSFFFFHNLSVMANDPVFFVGDTLFLGGCGRFFEGTAPEMHRALVEILGSLPDNTVSSGYVFGLNSLT</sequence>
<dbReference type="PANTHER" id="PTHR11935:SF94">
    <property type="entry name" value="TENZING NORGAY, ISOFORM C"/>
    <property type="match status" value="1"/>
</dbReference>
<reference evidence="1 2" key="1">
    <citation type="submission" date="2024-05" db="EMBL/GenBank/DDBJ databases">
        <authorList>
            <person name="Wallberg A."/>
        </authorList>
    </citation>
    <scope>NUCLEOTIDE SEQUENCE [LARGE SCALE GENOMIC DNA]</scope>
</reference>
<proteinExistence type="predicted"/>
<dbReference type="InterPro" id="IPR036866">
    <property type="entry name" value="RibonucZ/Hydroxyglut_hydro"/>
</dbReference>
<accession>A0AAV2SWQ7</accession>
<name>A0AAV2SWQ7_MEGNR</name>
<dbReference type="Gene3D" id="3.60.15.10">
    <property type="entry name" value="Ribonuclease Z/Hydroxyacylglutathione hydrolase-like"/>
    <property type="match status" value="1"/>
</dbReference>
<comment type="caution">
    <text evidence="1">The sequence shown here is derived from an EMBL/GenBank/DDBJ whole genome shotgun (WGS) entry which is preliminary data.</text>
</comment>
<feature type="non-terminal residue" evidence="1">
    <location>
        <position position="221"/>
    </location>
</feature>
<gene>
    <name evidence="1" type="ORF">MNOR_LOCUS41928</name>
</gene>